<evidence type="ECO:0000256" key="4">
    <source>
        <dbReference type="ARBA" id="ARBA00022989"/>
    </source>
</evidence>
<evidence type="ECO:0000313" key="9">
    <source>
        <dbReference type="Proteomes" id="UP000289260"/>
    </source>
</evidence>
<dbReference type="EMBL" id="CP035806">
    <property type="protein sequence ID" value="QBE48464.1"/>
    <property type="molecule type" value="Genomic_DNA"/>
</dbReference>
<organism evidence="8 9">
    <name type="scientific">Leucobacter triazinivorans</name>
    <dbReference type="NCBI Taxonomy" id="1784719"/>
    <lineage>
        <taxon>Bacteria</taxon>
        <taxon>Bacillati</taxon>
        <taxon>Actinomycetota</taxon>
        <taxon>Actinomycetes</taxon>
        <taxon>Micrococcales</taxon>
        <taxon>Microbacteriaceae</taxon>
        <taxon>Leucobacter</taxon>
    </lineage>
</organism>
<sequence>MTLTDRLATTATRSGSFRVARVLFRATAIAEAISWAGMLTALAIKYPLHGSPLPVTIWGWVHGIAWLAFVAACIAATIRFRWSWWALPAGLMLSVIPFLTLPFEIWMNRTGRLDPRHAKC</sequence>
<dbReference type="OrthoDB" id="3396203at2"/>
<evidence type="ECO:0000256" key="3">
    <source>
        <dbReference type="ARBA" id="ARBA00022692"/>
    </source>
</evidence>
<dbReference type="KEGG" id="ltr:EVS81_06105"/>
<dbReference type="RefSeq" id="WP_130109602.1">
    <property type="nucleotide sequence ID" value="NZ_CP035806.1"/>
</dbReference>
<keyword evidence="3 6" id="KW-0812">Transmembrane</keyword>
<evidence type="ECO:0000256" key="5">
    <source>
        <dbReference type="ARBA" id="ARBA00023136"/>
    </source>
</evidence>
<name>A0A4P6KG69_9MICO</name>
<keyword evidence="2" id="KW-1003">Cell membrane</keyword>
<evidence type="ECO:0000256" key="2">
    <source>
        <dbReference type="ARBA" id="ARBA00022475"/>
    </source>
</evidence>
<feature type="transmembrane region" description="Helical" evidence="6">
    <location>
        <begin position="56"/>
        <end position="78"/>
    </location>
</feature>
<dbReference type="PANTHER" id="PTHR40077">
    <property type="entry name" value="MEMBRANE PROTEIN-RELATED"/>
    <property type="match status" value="1"/>
</dbReference>
<dbReference type="Pfam" id="PF12823">
    <property type="entry name" value="DUF3817"/>
    <property type="match status" value="1"/>
</dbReference>
<keyword evidence="9" id="KW-1185">Reference proteome</keyword>
<keyword evidence="5 6" id="KW-0472">Membrane</keyword>
<keyword evidence="4 6" id="KW-1133">Transmembrane helix</keyword>
<evidence type="ECO:0000256" key="6">
    <source>
        <dbReference type="SAM" id="Phobius"/>
    </source>
</evidence>
<proteinExistence type="predicted"/>
<evidence type="ECO:0000259" key="7">
    <source>
        <dbReference type="Pfam" id="PF12823"/>
    </source>
</evidence>
<feature type="domain" description="DUF3817" evidence="7">
    <location>
        <begin position="23"/>
        <end position="109"/>
    </location>
</feature>
<dbReference type="NCBIfam" id="TIGR03954">
    <property type="entry name" value="integ_memb_HG"/>
    <property type="match status" value="1"/>
</dbReference>
<comment type="subcellular location">
    <subcellularLocation>
        <location evidence="1">Cell membrane</location>
        <topology evidence="1">Multi-pass membrane protein</topology>
    </subcellularLocation>
</comment>
<dbReference type="AlphaFoldDB" id="A0A4P6KG69"/>
<dbReference type="InterPro" id="IPR023845">
    <property type="entry name" value="DUF3817_TM"/>
</dbReference>
<evidence type="ECO:0000313" key="8">
    <source>
        <dbReference type="EMBL" id="QBE48464.1"/>
    </source>
</evidence>
<feature type="transmembrane region" description="Helical" evidence="6">
    <location>
        <begin position="22"/>
        <end position="44"/>
    </location>
</feature>
<dbReference type="Proteomes" id="UP000289260">
    <property type="component" value="Chromosome"/>
</dbReference>
<dbReference type="GO" id="GO:0005886">
    <property type="term" value="C:plasma membrane"/>
    <property type="evidence" value="ECO:0007669"/>
    <property type="project" value="UniProtKB-SubCell"/>
</dbReference>
<protein>
    <submittedName>
        <fullName evidence="8">DUF3817 domain-containing protein</fullName>
    </submittedName>
</protein>
<dbReference type="PANTHER" id="PTHR40077:SF1">
    <property type="entry name" value="MEMBRANE PROTEIN"/>
    <property type="match status" value="1"/>
</dbReference>
<reference evidence="8 9" key="1">
    <citation type="submission" date="2019-02" db="EMBL/GenBank/DDBJ databases">
        <authorList>
            <person name="Sun L."/>
            <person name="Pan D."/>
            <person name="Wu X."/>
        </authorList>
    </citation>
    <scope>NUCLEOTIDE SEQUENCE [LARGE SCALE GENOMIC DNA]</scope>
    <source>
        <strain evidence="8 9">JW-1</strain>
    </source>
</reference>
<gene>
    <name evidence="8" type="ORF">EVS81_06105</name>
</gene>
<evidence type="ECO:0000256" key="1">
    <source>
        <dbReference type="ARBA" id="ARBA00004651"/>
    </source>
</evidence>
<accession>A0A4P6KG69</accession>
<feature type="transmembrane region" description="Helical" evidence="6">
    <location>
        <begin position="84"/>
        <end position="106"/>
    </location>
</feature>